<sequence>MNEVKEKEIAQKLYSKIDLYLRENKLNRYDIAVKMGRRKQAVSEILLKLKDGKFPRTQNLLKLQEALGINIIFFNI</sequence>
<keyword evidence="1" id="KW-0238">DNA-binding</keyword>
<name>A0A8S5R4P5_9CAUD</name>
<dbReference type="GO" id="GO:0003677">
    <property type="term" value="F:DNA binding"/>
    <property type="evidence" value="ECO:0007669"/>
    <property type="project" value="UniProtKB-KW"/>
</dbReference>
<protein>
    <submittedName>
        <fullName evidence="1">DNA-binding protein</fullName>
    </submittedName>
</protein>
<accession>A0A8S5R4P5</accession>
<evidence type="ECO:0000313" key="1">
    <source>
        <dbReference type="EMBL" id="DAE25940.1"/>
    </source>
</evidence>
<organism evidence="1">
    <name type="scientific">Podoviridae sp. ct8nN1</name>
    <dbReference type="NCBI Taxonomy" id="2827296"/>
    <lineage>
        <taxon>Viruses</taxon>
        <taxon>Duplodnaviria</taxon>
        <taxon>Heunggongvirae</taxon>
        <taxon>Uroviricota</taxon>
        <taxon>Caudoviricetes</taxon>
    </lineage>
</organism>
<proteinExistence type="predicted"/>
<dbReference type="EMBL" id="BK015804">
    <property type="protein sequence ID" value="DAE25940.1"/>
    <property type="molecule type" value="Genomic_DNA"/>
</dbReference>
<reference evidence="1" key="1">
    <citation type="journal article" date="2021" name="Proc. Natl. Acad. Sci. U.S.A.">
        <title>A Catalog of Tens of Thousands of Viruses from Human Metagenomes Reveals Hidden Associations with Chronic Diseases.</title>
        <authorList>
            <person name="Tisza M.J."/>
            <person name="Buck C.B."/>
        </authorList>
    </citation>
    <scope>NUCLEOTIDE SEQUENCE</scope>
    <source>
        <strain evidence="1">Ct8nN1</strain>
    </source>
</reference>